<evidence type="ECO:0000256" key="5">
    <source>
        <dbReference type="ARBA" id="ARBA00012756"/>
    </source>
</evidence>
<comment type="similarity">
    <text evidence="3">Belongs to the glycosyl hydrolase 2 family.</text>
</comment>
<dbReference type="InterPro" id="IPR006102">
    <property type="entry name" value="Ig-like_GH2"/>
</dbReference>
<dbReference type="Gene3D" id="2.60.120.260">
    <property type="entry name" value="Galactose-binding domain-like"/>
    <property type="match status" value="1"/>
</dbReference>
<dbReference type="Pfam" id="PF02837">
    <property type="entry name" value="Glyco_hydro_2_N"/>
    <property type="match status" value="1"/>
</dbReference>
<evidence type="ECO:0000259" key="12">
    <source>
        <dbReference type="Pfam" id="PF02837"/>
    </source>
</evidence>
<gene>
    <name evidence="13" type="ORF">IRJ18_02760</name>
</gene>
<dbReference type="InterPro" id="IPR006101">
    <property type="entry name" value="Glyco_hydro_2"/>
</dbReference>
<evidence type="ECO:0000313" key="14">
    <source>
        <dbReference type="Proteomes" id="UP000632774"/>
    </source>
</evidence>
<dbReference type="Proteomes" id="UP000632774">
    <property type="component" value="Unassembled WGS sequence"/>
</dbReference>
<dbReference type="InterPro" id="IPR017853">
    <property type="entry name" value="GH"/>
</dbReference>
<keyword evidence="14" id="KW-1185">Reference proteome</keyword>
<feature type="domain" description="Glycoside hydrolase family 2 catalytic" evidence="11">
    <location>
        <begin position="298"/>
        <end position="418"/>
    </location>
</feature>
<organism evidence="13 14">
    <name type="scientific">Mucilaginibacter boryungensis</name>
    <dbReference type="NCBI Taxonomy" id="768480"/>
    <lineage>
        <taxon>Bacteria</taxon>
        <taxon>Pseudomonadati</taxon>
        <taxon>Bacteroidota</taxon>
        <taxon>Sphingobacteriia</taxon>
        <taxon>Sphingobacteriales</taxon>
        <taxon>Sphingobacteriaceae</taxon>
        <taxon>Mucilaginibacter</taxon>
    </lineage>
</organism>
<dbReference type="InterPro" id="IPR011013">
    <property type="entry name" value="Gal_mutarotase_sf_dom"/>
</dbReference>
<sequence>MKTAGYKLLLFAVLILSAITTRAQETQKIFLSGTGSDRTVNWQFFCTEGRNSGKWTTIPVPSNWELQGFGKYNYGLDKDSLKGREKGLYKHEFMVPANWQGKAINIVFDGVMTDTEVKINGKPAGDMHQGSFYRFKYDISKLLNYGKTNLLEVTVAKYSANPSVNNAERKADFWVFGGIFRPVFLEVFPVAHIKQQAVNARATGAFDAVLQLANAKAGTVTGQIYTLSGQKFGPVFSTKINAGDTAAHLRAAIKSPKLWSPEFPNLYNVVFTLNQGGKIVHTVKQRFGFRTVELRVHDGIYVNNVKIKFKGVNRHSFWPTTGRAMNKTQSIADVKMIKDMNMNAVRMSHYPPDDHFLDACDSLGLFVLDELTGWHGNYDTKVGAKLVHEMIAKDVNHPAIVIWDNGNEGGFNLELDHLFGELDIQQRPLIHPWTIFNGTNTQHYINYDYGTATNFHGHDVTFPTEFLHGLYDGGAGAGLDDFWELMWHTPLSAGGFIWVFADEDVVRTDKNGELDSDGDHAPDGIVGPYHEKEGSYNAIKEIWCPVRLDSREITPRFDGKLHLENRYFYTNLKQCTFSYKLTKLANPYQKIAPDTKTGTITAPDVAPGQYGYLQMALPAGWQNYDVLYMTAYGPDKRELYTWSWPITGHQAITARMVTKTGGSKPVITTTDSLYKVSANGINLEFSRNSGVLVKVKNAKGEIPFNNGPVLAEGGEKTGFKQLNYHYENNNLVVEGEFEKKANAAQLKWTIYPSGWVELAMRYWPVGEEGNLLGISFSYPEKDVKGVMYMGDGPYRVWKNRMKGVTLNVWDKKYNNTITGNPEPKIEYPEFKGYYSNLYWLKLQTTGQPVTIVCDNQDVFMRLFTPANPKKVYNTAPAFPSGDISFMNGITPIGTKSQKPEKLGTQGFPNKYFDYYRDINMALHITLYFDFSGK</sequence>
<dbReference type="Pfam" id="PF00703">
    <property type="entry name" value="Glyco_hydro_2"/>
    <property type="match status" value="1"/>
</dbReference>
<dbReference type="PANTHER" id="PTHR46323:SF2">
    <property type="entry name" value="BETA-GALACTOSIDASE"/>
    <property type="match status" value="1"/>
</dbReference>
<feature type="signal peptide" evidence="9">
    <location>
        <begin position="1"/>
        <end position="23"/>
    </location>
</feature>
<evidence type="ECO:0000256" key="1">
    <source>
        <dbReference type="ARBA" id="ARBA00001412"/>
    </source>
</evidence>
<dbReference type="SUPFAM" id="SSF49303">
    <property type="entry name" value="beta-Galactosidase/glucuronidase domain"/>
    <property type="match status" value="1"/>
</dbReference>
<dbReference type="GO" id="GO:0016787">
    <property type="term" value="F:hydrolase activity"/>
    <property type="evidence" value="ECO:0007669"/>
    <property type="project" value="UniProtKB-KW"/>
</dbReference>
<dbReference type="RefSeq" id="WP_194104672.1">
    <property type="nucleotide sequence ID" value="NZ_JADFFM010000001.1"/>
</dbReference>
<dbReference type="PANTHER" id="PTHR46323">
    <property type="entry name" value="BETA-GALACTOSIDASE"/>
    <property type="match status" value="1"/>
</dbReference>
<reference evidence="13 14" key="1">
    <citation type="submission" date="2020-10" db="EMBL/GenBank/DDBJ databases">
        <title>Mucilaginibacter mali sp. nov., isolated from rhizosphere soil of apple orchard.</title>
        <authorList>
            <person name="Lee J.-S."/>
            <person name="Kim H.S."/>
            <person name="Kim J.-S."/>
        </authorList>
    </citation>
    <scope>NUCLEOTIDE SEQUENCE [LARGE SCALE GENOMIC DNA]</scope>
    <source>
        <strain evidence="13 14">KCTC 23157</strain>
    </source>
</reference>
<feature type="domain" description="Glycosyl hydrolases family 2 sugar binding" evidence="12">
    <location>
        <begin position="56"/>
        <end position="186"/>
    </location>
</feature>
<feature type="chain" id="PRO_5046266984" description="beta-galactosidase" evidence="9">
    <location>
        <begin position="24"/>
        <end position="933"/>
    </location>
</feature>
<evidence type="ECO:0000256" key="2">
    <source>
        <dbReference type="ARBA" id="ARBA00001913"/>
    </source>
</evidence>
<dbReference type="InterPro" id="IPR014718">
    <property type="entry name" value="GH-type_carb-bd"/>
</dbReference>
<dbReference type="InterPro" id="IPR006103">
    <property type="entry name" value="Glyco_hydro_2_cat"/>
</dbReference>
<dbReference type="InterPro" id="IPR008979">
    <property type="entry name" value="Galactose-bd-like_sf"/>
</dbReference>
<dbReference type="InterPro" id="IPR013783">
    <property type="entry name" value="Ig-like_fold"/>
</dbReference>
<dbReference type="InterPro" id="IPR050347">
    <property type="entry name" value="Bact_Beta-galactosidase"/>
</dbReference>
<evidence type="ECO:0000313" key="13">
    <source>
        <dbReference type="EMBL" id="MBE9665268.1"/>
    </source>
</evidence>
<keyword evidence="8" id="KW-0326">Glycosidase</keyword>
<comment type="subunit">
    <text evidence="4">Monomer.</text>
</comment>
<evidence type="ECO:0000256" key="6">
    <source>
        <dbReference type="ARBA" id="ARBA00022801"/>
    </source>
</evidence>
<accession>A0ABR9XCZ2</accession>
<dbReference type="Gene3D" id="2.60.40.10">
    <property type="entry name" value="Immunoglobulins"/>
    <property type="match status" value="1"/>
</dbReference>
<evidence type="ECO:0000256" key="3">
    <source>
        <dbReference type="ARBA" id="ARBA00007401"/>
    </source>
</evidence>
<evidence type="ECO:0000256" key="4">
    <source>
        <dbReference type="ARBA" id="ARBA00011245"/>
    </source>
</evidence>
<dbReference type="Pfam" id="PF02836">
    <property type="entry name" value="Glyco_hydro_2_C"/>
    <property type="match status" value="1"/>
</dbReference>
<evidence type="ECO:0000256" key="7">
    <source>
        <dbReference type="ARBA" id="ARBA00022837"/>
    </source>
</evidence>
<evidence type="ECO:0000259" key="11">
    <source>
        <dbReference type="Pfam" id="PF02836"/>
    </source>
</evidence>
<dbReference type="Gene3D" id="3.20.20.80">
    <property type="entry name" value="Glycosidases"/>
    <property type="match status" value="1"/>
</dbReference>
<dbReference type="SUPFAM" id="SSF74650">
    <property type="entry name" value="Galactose mutarotase-like"/>
    <property type="match status" value="1"/>
</dbReference>
<evidence type="ECO:0000256" key="8">
    <source>
        <dbReference type="ARBA" id="ARBA00023295"/>
    </source>
</evidence>
<dbReference type="Gene3D" id="2.70.98.10">
    <property type="match status" value="1"/>
</dbReference>
<dbReference type="EC" id="3.2.1.23" evidence="5"/>
<keyword evidence="7" id="KW-0106">Calcium</keyword>
<dbReference type="InterPro" id="IPR036156">
    <property type="entry name" value="Beta-gal/glucu_dom_sf"/>
</dbReference>
<dbReference type="SUPFAM" id="SSF51445">
    <property type="entry name" value="(Trans)glycosidases"/>
    <property type="match status" value="1"/>
</dbReference>
<comment type="cofactor">
    <cofactor evidence="2">
        <name>Ca(2+)</name>
        <dbReference type="ChEBI" id="CHEBI:29108"/>
    </cofactor>
</comment>
<evidence type="ECO:0000259" key="10">
    <source>
        <dbReference type="Pfam" id="PF00703"/>
    </source>
</evidence>
<dbReference type="PRINTS" id="PR00132">
    <property type="entry name" value="GLHYDRLASE2"/>
</dbReference>
<name>A0ABR9XCZ2_9SPHI</name>
<dbReference type="InterPro" id="IPR006104">
    <property type="entry name" value="Glyco_hydro_2_N"/>
</dbReference>
<comment type="caution">
    <text evidence="13">The sequence shown here is derived from an EMBL/GenBank/DDBJ whole genome shotgun (WGS) entry which is preliminary data.</text>
</comment>
<evidence type="ECO:0000256" key="9">
    <source>
        <dbReference type="SAM" id="SignalP"/>
    </source>
</evidence>
<dbReference type="SUPFAM" id="SSF49785">
    <property type="entry name" value="Galactose-binding domain-like"/>
    <property type="match status" value="1"/>
</dbReference>
<feature type="domain" description="Glycoside hydrolase family 2 immunoglobulin-like beta-sandwich" evidence="10">
    <location>
        <begin position="192"/>
        <end position="290"/>
    </location>
</feature>
<comment type="catalytic activity">
    <reaction evidence="1">
        <text>Hydrolysis of terminal non-reducing beta-D-galactose residues in beta-D-galactosides.</text>
        <dbReference type="EC" id="3.2.1.23"/>
    </reaction>
</comment>
<protein>
    <recommendedName>
        <fullName evidence="5">beta-galactosidase</fullName>
        <ecNumber evidence="5">3.2.1.23</ecNumber>
    </recommendedName>
</protein>
<keyword evidence="6 13" id="KW-0378">Hydrolase</keyword>
<keyword evidence="9" id="KW-0732">Signal</keyword>
<dbReference type="EMBL" id="JADFFM010000001">
    <property type="protein sequence ID" value="MBE9665268.1"/>
    <property type="molecule type" value="Genomic_DNA"/>
</dbReference>
<proteinExistence type="inferred from homology"/>